<evidence type="ECO:0000256" key="1">
    <source>
        <dbReference type="SAM" id="Coils"/>
    </source>
</evidence>
<feature type="coiled-coil region" evidence="1">
    <location>
        <begin position="183"/>
        <end position="247"/>
    </location>
</feature>
<dbReference type="AlphaFoldDB" id="A0A699HPC8"/>
<gene>
    <name evidence="3" type="ORF">Tci_434539</name>
</gene>
<evidence type="ECO:0000313" key="3">
    <source>
        <dbReference type="EMBL" id="GEY62565.1"/>
    </source>
</evidence>
<accession>A0A699HPC8</accession>
<organism evidence="3">
    <name type="scientific">Tanacetum cinerariifolium</name>
    <name type="common">Dalmatian daisy</name>
    <name type="synonym">Chrysanthemum cinerariifolium</name>
    <dbReference type="NCBI Taxonomy" id="118510"/>
    <lineage>
        <taxon>Eukaryota</taxon>
        <taxon>Viridiplantae</taxon>
        <taxon>Streptophyta</taxon>
        <taxon>Embryophyta</taxon>
        <taxon>Tracheophyta</taxon>
        <taxon>Spermatophyta</taxon>
        <taxon>Magnoliopsida</taxon>
        <taxon>eudicotyledons</taxon>
        <taxon>Gunneridae</taxon>
        <taxon>Pentapetalae</taxon>
        <taxon>asterids</taxon>
        <taxon>campanulids</taxon>
        <taxon>Asterales</taxon>
        <taxon>Asteraceae</taxon>
        <taxon>Asteroideae</taxon>
        <taxon>Anthemideae</taxon>
        <taxon>Anthemidinae</taxon>
        <taxon>Tanacetum</taxon>
    </lineage>
</organism>
<sequence>MPKFNLSRNVNALRRRVKSPIEKDSLGAQEDASKQGRIIKEIDQNAEIALDAKTQGTTNDDEIFGVDYLAGEEVVMETTTSVKDSAAPITYVTEDEVTMAQALAALKSTKPKVVVQEQEMSTTITAATTIVTTAIPTPRAKGIVFHKQKQSQIPTISSSKNKGKAKMIEPEVPIKRKEQMRIDEEYARKLKAEEQEAARLSRAQQDEEANNSWDNMQAMMDVDRLLAERLQARAREEFSEVQKARLEMKKVNDFIAMNSDAQESNTKRTAEHLESDISKKQKVDEIVKPVIDDSKELKKCMEIVHDDGDEIIRADGNSQVYQTFEKMFKNFNREDLEVLWAIVKDRFKKEKPVDDMDNLLFRTLKTMFEHHVKYTIWKYQQGLAKFWSTTMAKTINGKVQIYARVDDKEIVINESFVRRDLQLSDEEARVESSNHEESLGKDASKQERRIDVIDVDDEITLLMMLIMRSLMWMILMVRRCLLQNKKLEKKKALTAKRAEEKRNKPPTKAQQRKIMCTYLKNMKGFKIKVLKLKGFDSIKEMFDHLKDEEEVPINAIPLAIKSLRIVDWKIHKEGKKSYYQIMRIEQYFLMTDYSLREVILNGDSPVSTRVVEDVLQPVAPTTAEQKLARKNELKAR</sequence>
<reference evidence="3" key="1">
    <citation type="journal article" date="2019" name="Sci. Rep.">
        <title>Draft genome of Tanacetum cinerariifolium, the natural source of mosquito coil.</title>
        <authorList>
            <person name="Yamashiro T."/>
            <person name="Shiraishi A."/>
            <person name="Satake H."/>
            <person name="Nakayama K."/>
        </authorList>
    </citation>
    <scope>NUCLEOTIDE SEQUENCE</scope>
</reference>
<feature type="non-terminal residue" evidence="3">
    <location>
        <position position="636"/>
    </location>
</feature>
<proteinExistence type="predicted"/>
<protein>
    <submittedName>
        <fullName evidence="3">Uncharacterized protein</fullName>
    </submittedName>
</protein>
<comment type="caution">
    <text evidence="3">The sequence shown here is derived from an EMBL/GenBank/DDBJ whole genome shotgun (WGS) entry which is preliminary data.</text>
</comment>
<feature type="region of interest" description="Disordered" evidence="2">
    <location>
        <begin position="146"/>
        <end position="166"/>
    </location>
</feature>
<name>A0A699HPC8_TANCI</name>
<keyword evidence="1" id="KW-0175">Coiled coil</keyword>
<evidence type="ECO:0000256" key="2">
    <source>
        <dbReference type="SAM" id="MobiDB-lite"/>
    </source>
</evidence>
<dbReference type="EMBL" id="BKCJ010194687">
    <property type="protein sequence ID" value="GEY62565.1"/>
    <property type="molecule type" value="Genomic_DNA"/>
</dbReference>
<feature type="compositionally biased region" description="Polar residues" evidence="2">
    <location>
        <begin position="150"/>
        <end position="160"/>
    </location>
</feature>